<sequence length="735" mass="80498">MAHAAQDQALASALTLERIQADPPLAGRQPRAAQLSPAGRWLSYLQPSQADSELLELWARPLPAGEPRRLAAVSDLIGDQPVRLSEAEKMALERRRVRGSGITSYLWCGDSDQRLIVPLSGALYLIDVQGDKPQARRLVEAGKAPAREPQCDTAGRQLAYVRGGNLFVQPLAGGKPRQLSQGGSDTHSTGLAEFIAEEELGRHKGFWWSPDGQRLLALEVDEGPVPVKTRAQIFADRTEMTQQRYPAAGQANAIVKAWVYEASGRGRLALPQPKDAEYVARAGWFADGKPWLQTLTRDQRRLDLLEFDARSGKPRTLLSEQDEAWVEVHDDLRELPAKLLSGQPALLWSSERSGRRQYWLLDRVSGALQPLTQQAEAVAHLVCAAGDRIVFAGATERGRGRELFETTLAGQTRMLQPGEPRRWRDASGDKACQQMLVTQSQWGQPAVTELRAIDGGRAPLRLDTDRPDPLLAQIAPAVQALDLLAADGKTMLNAFYLPPLKASSAANGKHAVIVRAYGGPGTATVAWRWDGDTPLLAYWQRQGFGVLLVDTRGMAQRDRSFTRAHYRAFGQVEVADLFAAVRQLPTLVPGVDAARIGFTGWSYGGFLAARSMLDADTPFAAAIGIAPPTDWTLYDTAYTERYLGLPDGGKAAAYQQGSLLPRAKLLAKPLMLVHGTADDNVLFENSLRLITALQNEGKLFETVIYPGKAHGIAGRASRLHLSRTETDFFIRHLKP</sequence>
<dbReference type="InterPro" id="IPR002469">
    <property type="entry name" value="Peptidase_S9B_N"/>
</dbReference>
<dbReference type="Pfam" id="PF00326">
    <property type="entry name" value="Peptidase_S9"/>
    <property type="match status" value="1"/>
</dbReference>
<dbReference type="PANTHER" id="PTHR11731">
    <property type="entry name" value="PROTEASE FAMILY S9B,C DIPEPTIDYL-PEPTIDASE IV-RELATED"/>
    <property type="match status" value="1"/>
</dbReference>
<protein>
    <submittedName>
        <fullName evidence="3">DPP IV N-terminal domain-containing protein</fullName>
    </submittedName>
</protein>
<evidence type="ECO:0000259" key="2">
    <source>
        <dbReference type="Pfam" id="PF00930"/>
    </source>
</evidence>
<dbReference type="Proteomes" id="UP001246372">
    <property type="component" value="Unassembled WGS sequence"/>
</dbReference>
<dbReference type="EMBL" id="JAVXZY010000002">
    <property type="protein sequence ID" value="MDT8999276.1"/>
    <property type="molecule type" value="Genomic_DNA"/>
</dbReference>
<gene>
    <name evidence="3" type="ORF">RQP53_08370</name>
</gene>
<dbReference type="InterPro" id="IPR050278">
    <property type="entry name" value="Serine_Prot_S9B/DPPIV"/>
</dbReference>
<organism evidence="3 4">
    <name type="scientific">Roseateles aquae</name>
    <dbReference type="NCBI Taxonomy" id="3077235"/>
    <lineage>
        <taxon>Bacteria</taxon>
        <taxon>Pseudomonadati</taxon>
        <taxon>Pseudomonadota</taxon>
        <taxon>Betaproteobacteria</taxon>
        <taxon>Burkholderiales</taxon>
        <taxon>Sphaerotilaceae</taxon>
        <taxon>Roseateles</taxon>
    </lineage>
</organism>
<comment type="caution">
    <text evidence="3">The sequence shown here is derived from an EMBL/GenBank/DDBJ whole genome shotgun (WGS) entry which is preliminary data.</text>
</comment>
<feature type="domain" description="Peptidase S9 prolyl oligopeptidase catalytic" evidence="1">
    <location>
        <begin position="537"/>
        <end position="734"/>
    </location>
</feature>
<dbReference type="RefSeq" id="WP_315649766.1">
    <property type="nucleotide sequence ID" value="NZ_JAVXZY010000002.1"/>
</dbReference>
<accession>A0ABU3P9N7</accession>
<dbReference type="SUPFAM" id="SSF82171">
    <property type="entry name" value="DPP6 N-terminal domain-like"/>
    <property type="match status" value="1"/>
</dbReference>
<proteinExistence type="predicted"/>
<dbReference type="PANTHER" id="PTHR11731:SF193">
    <property type="entry name" value="DIPEPTIDYL PEPTIDASE 9"/>
    <property type="match status" value="1"/>
</dbReference>
<evidence type="ECO:0000313" key="3">
    <source>
        <dbReference type="EMBL" id="MDT8999276.1"/>
    </source>
</evidence>
<keyword evidence="4" id="KW-1185">Reference proteome</keyword>
<dbReference type="InterPro" id="IPR029058">
    <property type="entry name" value="AB_hydrolase_fold"/>
</dbReference>
<dbReference type="SUPFAM" id="SSF53474">
    <property type="entry name" value="alpha/beta-Hydrolases"/>
    <property type="match status" value="1"/>
</dbReference>
<name>A0ABU3P9N7_9BURK</name>
<reference evidence="3" key="1">
    <citation type="submission" date="2023-09" db="EMBL/GenBank/DDBJ databases">
        <title>Paucibacter sp. APW11 Genome sequencing and assembly.</title>
        <authorList>
            <person name="Kim I."/>
        </authorList>
    </citation>
    <scope>NUCLEOTIDE SEQUENCE</scope>
    <source>
        <strain evidence="3">APW11</strain>
    </source>
</reference>
<feature type="domain" description="Dipeptidylpeptidase IV N-terminal" evidence="2">
    <location>
        <begin position="118"/>
        <end position="439"/>
    </location>
</feature>
<dbReference type="InterPro" id="IPR001375">
    <property type="entry name" value="Peptidase_S9_cat"/>
</dbReference>
<dbReference type="Pfam" id="PF00930">
    <property type="entry name" value="DPPIV_N"/>
    <property type="match status" value="1"/>
</dbReference>
<dbReference type="Gene3D" id="3.40.50.1820">
    <property type="entry name" value="alpha/beta hydrolase"/>
    <property type="match status" value="1"/>
</dbReference>
<evidence type="ECO:0000313" key="4">
    <source>
        <dbReference type="Proteomes" id="UP001246372"/>
    </source>
</evidence>
<evidence type="ECO:0000259" key="1">
    <source>
        <dbReference type="Pfam" id="PF00326"/>
    </source>
</evidence>
<dbReference type="Gene3D" id="2.140.10.30">
    <property type="entry name" value="Dipeptidylpeptidase IV, N-terminal domain"/>
    <property type="match status" value="1"/>
</dbReference>